<dbReference type="SUPFAM" id="SSF55874">
    <property type="entry name" value="ATPase domain of HSP90 chaperone/DNA topoisomerase II/histidine kinase"/>
    <property type="match status" value="1"/>
</dbReference>
<evidence type="ECO:0000259" key="11">
    <source>
        <dbReference type="PROSITE" id="PS50109"/>
    </source>
</evidence>
<dbReference type="InterPro" id="IPR005467">
    <property type="entry name" value="His_kinase_dom"/>
</dbReference>
<dbReference type="GO" id="GO:0005524">
    <property type="term" value="F:ATP binding"/>
    <property type="evidence" value="ECO:0007669"/>
    <property type="project" value="UniProtKB-KW"/>
</dbReference>
<dbReference type="InterPro" id="IPR036890">
    <property type="entry name" value="HATPase_C_sf"/>
</dbReference>
<dbReference type="Proteomes" id="UP000295066">
    <property type="component" value="Unassembled WGS sequence"/>
</dbReference>
<comment type="subcellular location">
    <subcellularLocation>
        <location evidence="2">Cell membrane</location>
        <topology evidence="2">Multi-pass membrane protein</topology>
    </subcellularLocation>
</comment>
<dbReference type="PANTHER" id="PTHR44936:SF10">
    <property type="entry name" value="SENSOR PROTEIN RSTB"/>
    <property type="match status" value="1"/>
</dbReference>
<keyword evidence="10" id="KW-1133">Transmembrane helix</keyword>
<dbReference type="InterPro" id="IPR004358">
    <property type="entry name" value="Sig_transdc_His_kin-like_C"/>
</dbReference>
<dbReference type="OrthoDB" id="84942at2"/>
<proteinExistence type="predicted"/>
<dbReference type="InterPro" id="IPR003594">
    <property type="entry name" value="HATPase_dom"/>
</dbReference>
<evidence type="ECO:0000256" key="8">
    <source>
        <dbReference type="ARBA" id="ARBA00022777"/>
    </source>
</evidence>
<dbReference type="Gene3D" id="3.30.565.10">
    <property type="entry name" value="Histidine kinase-like ATPase, C-terminal domain"/>
    <property type="match status" value="1"/>
</dbReference>
<dbReference type="PRINTS" id="PR00344">
    <property type="entry name" value="BCTRLSENSOR"/>
</dbReference>
<feature type="transmembrane region" description="Helical" evidence="10">
    <location>
        <begin position="145"/>
        <end position="169"/>
    </location>
</feature>
<dbReference type="EC" id="2.7.13.3" evidence="3"/>
<keyword evidence="7" id="KW-0547">Nucleotide-binding</keyword>
<feature type="transmembrane region" description="Helical" evidence="10">
    <location>
        <begin position="52"/>
        <end position="74"/>
    </location>
</feature>
<comment type="catalytic activity">
    <reaction evidence="1">
        <text>ATP + protein L-histidine = ADP + protein N-phospho-L-histidine.</text>
        <dbReference type="EC" id="2.7.13.3"/>
    </reaction>
</comment>
<dbReference type="Pfam" id="PF02518">
    <property type="entry name" value="HATPase_c"/>
    <property type="match status" value="1"/>
</dbReference>
<dbReference type="InterPro" id="IPR003661">
    <property type="entry name" value="HisK_dim/P_dom"/>
</dbReference>
<evidence type="ECO:0000256" key="6">
    <source>
        <dbReference type="ARBA" id="ARBA00022679"/>
    </source>
</evidence>
<keyword evidence="4" id="KW-1003">Cell membrane</keyword>
<evidence type="ECO:0000256" key="5">
    <source>
        <dbReference type="ARBA" id="ARBA00022553"/>
    </source>
</evidence>
<reference evidence="12 13" key="1">
    <citation type="submission" date="2019-03" db="EMBL/GenBank/DDBJ databases">
        <title>Genomic Encyclopedia of Type Strains, Phase IV (KMG-IV): sequencing the most valuable type-strain genomes for metagenomic binning, comparative biology and taxonomic classification.</title>
        <authorList>
            <person name="Goeker M."/>
        </authorList>
    </citation>
    <scope>NUCLEOTIDE SEQUENCE [LARGE SCALE GENOMIC DNA]</scope>
    <source>
        <strain evidence="12 13">DSM 25964</strain>
    </source>
</reference>
<evidence type="ECO:0000256" key="2">
    <source>
        <dbReference type="ARBA" id="ARBA00004651"/>
    </source>
</evidence>
<protein>
    <recommendedName>
        <fullName evidence="3">histidine kinase</fullName>
        <ecNumber evidence="3">2.7.13.3</ecNumber>
    </recommendedName>
</protein>
<feature type="domain" description="Histidine kinase" evidence="11">
    <location>
        <begin position="250"/>
        <end position="446"/>
    </location>
</feature>
<evidence type="ECO:0000256" key="3">
    <source>
        <dbReference type="ARBA" id="ARBA00012438"/>
    </source>
</evidence>
<dbReference type="PROSITE" id="PS50109">
    <property type="entry name" value="HIS_KIN"/>
    <property type="match status" value="1"/>
</dbReference>
<evidence type="ECO:0000256" key="9">
    <source>
        <dbReference type="ARBA" id="ARBA00022840"/>
    </source>
</evidence>
<name>A0A4R8M783_9BACT</name>
<dbReference type="GO" id="GO:0005886">
    <property type="term" value="C:plasma membrane"/>
    <property type="evidence" value="ECO:0007669"/>
    <property type="project" value="UniProtKB-SubCell"/>
</dbReference>
<feature type="transmembrane region" description="Helical" evidence="10">
    <location>
        <begin position="86"/>
        <end position="104"/>
    </location>
</feature>
<sequence>METVKGLHPARQLAAALFFLLLWTAAQQISTAPLLAAIARIPETMDSGDLLTAASFVVLLNGLRAIALYLGWFLAGNGLAGLHPSLSFLSWLTPAAAIPMTYFLPPVLGEGIQLHFGIPAVLSVTSVLVLRYLTRNISDWAYKSIALALFVFSFQWLDIIPSLTVWGAGWGELSSSVKTAAGILEREGLLNWSGGAVFAGLFLSGVLTTELMVTYSARLADMALLRDRENKMARLREESLSNRSLVEMQQLVHDLKRPLTTILGLGDVIVSGRGEGNAARYGTVICEAARSMEEMVSEILHEDFRRQVSIGDLVEYVFTQISPFPWRETVLLEADRPVLREMVKVNVVRMSRAVVNLLDNARKANLQAGGGKITLSVSLEGDRVTLAVTDEGPGFPQDRTSGSGWNSTGLGLQYVTMVVHNHGGVFSSANLPGGGARAALTLGRSVKGKDEL</sequence>
<evidence type="ECO:0000313" key="12">
    <source>
        <dbReference type="EMBL" id="TDY59466.1"/>
    </source>
</evidence>
<dbReference type="PANTHER" id="PTHR44936">
    <property type="entry name" value="SENSOR PROTEIN CREC"/>
    <property type="match status" value="1"/>
</dbReference>
<dbReference type="CDD" id="cd00075">
    <property type="entry name" value="HATPase"/>
    <property type="match status" value="1"/>
</dbReference>
<evidence type="ECO:0000256" key="10">
    <source>
        <dbReference type="SAM" id="Phobius"/>
    </source>
</evidence>
<dbReference type="EMBL" id="SORI01000013">
    <property type="protein sequence ID" value="TDY59466.1"/>
    <property type="molecule type" value="Genomic_DNA"/>
</dbReference>
<dbReference type="InterPro" id="IPR050980">
    <property type="entry name" value="2C_sensor_his_kinase"/>
</dbReference>
<keyword evidence="8 12" id="KW-0418">Kinase</keyword>
<dbReference type="AlphaFoldDB" id="A0A4R8M783"/>
<keyword evidence="5" id="KW-0597">Phosphoprotein</keyword>
<evidence type="ECO:0000256" key="1">
    <source>
        <dbReference type="ARBA" id="ARBA00000085"/>
    </source>
</evidence>
<keyword evidence="9" id="KW-0067">ATP-binding</keyword>
<evidence type="ECO:0000256" key="7">
    <source>
        <dbReference type="ARBA" id="ARBA00022741"/>
    </source>
</evidence>
<gene>
    <name evidence="12" type="ORF">C8D99_11343</name>
</gene>
<dbReference type="SMART" id="SM00387">
    <property type="entry name" value="HATPase_c"/>
    <property type="match status" value="1"/>
</dbReference>
<keyword evidence="6" id="KW-0808">Transferase</keyword>
<dbReference type="CDD" id="cd00082">
    <property type="entry name" value="HisKA"/>
    <property type="match status" value="1"/>
</dbReference>
<comment type="caution">
    <text evidence="12">The sequence shown here is derived from an EMBL/GenBank/DDBJ whole genome shotgun (WGS) entry which is preliminary data.</text>
</comment>
<evidence type="ECO:0000313" key="13">
    <source>
        <dbReference type="Proteomes" id="UP000295066"/>
    </source>
</evidence>
<keyword evidence="13" id="KW-1185">Reference proteome</keyword>
<evidence type="ECO:0000256" key="4">
    <source>
        <dbReference type="ARBA" id="ARBA00022475"/>
    </source>
</evidence>
<dbReference type="SUPFAM" id="SSF47384">
    <property type="entry name" value="Homodimeric domain of signal transducing histidine kinase"/>
    <property type="match status" value="1"/>
</dbReference>
<feature type="transmembrane region" description="Helical" evidence="10">
    <location>
        <begin position="189"/>
        <end position="213"/>
    </location>
</feature>
<dbReference type="GO" id="GO:0000155">
    <property type="term" value="F:phosphorelay sensor kinase activity"/>
    <property type="evidence" value="ECO:0007669"/>
    <property type="project" value="InterPro"/>
</dbReference>
<keyword evidence="10" id="KW-0472">Membrane</keyword>
<feature type="transmembrane region" description="Helical" evidence="10">
    <location>
        <begin position="116"/>
        <end position="133"/>
    </location>
</feature>
<dbReference type="RefSeq" id="WP_133958003.1">
    <property type="nucleotide sequence ID" value="NZ_SORI01000013.1"/>
</dbReference>
<keyword evidence="10" id="KW-0812">Transmembrane</keyword>
<organism evidence="12 13">
    <name type="scientific">Aminivibrio pyruvatiphilus</name>
    <dbReference type="NCBI Taxonomy" id="1005740"/>
    <lineage>
        <taxon>Bacteria</taxon>
        <taxon>Thermotogati</taxon>
        <taxon>Synergistota</taxon>
        <taxon>Synergistia</taxon>
        <taxon>Synergistales</taxon>
        <taxon>Aminobacteriaceae</taxon>
        <taxon>Aminivibrio</taxon>
    </lineage>
</organism>
<dbReference type="InterPro" id="IPR036097">
    <property type="entry name" value="HisK_dim/P_sf"/>
</dbReference>
<accession>A0A4R8M783</accession>